<proteinExistence type="predicted"/>
<dbReference type="Proteomes" id="UP000562124">
    <property type="component" value="Unassembled WGS sequence"/>
</dbReference>
<reference evidence="2 3" key="1">
    <citation type="submission" date="2020-04" db="EMBL/GenBank/DDBJ databases">
        <title>Sequencing and Assembly of C. fimi.</title>
        <authorList>
            <person name="Ramsey A.R."/>
        </authorList>
    </citation>
    <scope>NUCLEOTIDE SEQUENCE [LARGE SCALE GENOMIC DNA]</scope>
    <source>
        <strain evidence="2 3">SB</strain>
    </source>
</reference>
<gene>
    <name evidence="2" type="ORF">HIR71_10560</name>
</gene>
<organism evidence="2 3">
    <name type="scientific">Cellulomonas fimi</name>
    <dbReference type="NCBI Taxonomy" id="1708"/>
    <lineage>
        <taxon>Bacteria</taxon>
        <taxon>Bacillati</taxon>
        <taxon>Actinomycetota</taxon>
        <taxon>Actinomycetes</taxon>
        <taxon>Micrococcales</taxon>
        <taxon>Cellulomonadaceae</taxon>
        <taxon>Cellulomonas</taxon>
    </lineage>
</organism>
<feature type="transmembrane region" description="Helical" evidence="1">
    <location>
        <begin position="6"/>
        <end position="23"/>
    </location>
</feature>
<evidence type="ECO:0000256" key="1">
    <source>
        <dbReference type="SAM" id="Phobius"/>
    </source>
</evidence>
<evidence type="ECO:0000313" key="2">
    <source>
        <dbReference type="EMBL" id="NMR20654.1"/>
    </source>
</evidence>
<accession>A0A7Y0QI90</accession>
<keyword evidence="3" id="KW-1185">Reference proteome</keyword>
<comment type="caution">
    <text evidence="2">The sequence shown here is derived from an EMBL/GenBank/DDBJ whole genome shotgun (WGS) entry which is preliminary data.</text>
</comment>
<keyword evidence="1" id="KW-0812">Transmembrane</keyword>
<dbReference type="AlphaFoldDB" id="A0A7Y0QI90"/>
<keyword evidence="1" id="KW-0472">Membrane</keyword>
<keyword evidence="1" id="KW-1133">Transmembrane helix</keyword>
<dbReference type="RefSeq" id="WP_169325032.1">
    <property type="nucleotide sequence ID" value="NZ_JABCJJ010000015.1"/>
</dbReference>
<name>A0A7Y0QI90_CELFI</name>
<protein>
    <submittedName>
        <fullName evidence="2">Uncharacterized protein</fullName>
    </submittedName>
</protein>
<dbReference type="EMBL" id="JABCJJ010000015">
    <property type="protein sequence ID" value="NMR20654.1"/>
    <property type="molecule type" value="Genomic_DNA"/>
</dbReference>
<evidence type="ECO:0000313" key="3">
    <source>
        <dbReference type="Proteomes" id="UP000562124"/>
    </source>
</evidence>
<sequence>MGVWDWIILVGVLLALAVLAWRLDLYQNLSRSGHGGRSVTPEEAAAARDALRDIERGKSAGQGMWPV</sequence>